<feature type="region of interest" description="Disordered" evidence="1">
    <location>
        <begin position="55"/>
        <end position="94"/>
    </location>
</feature>
<proteinExistence type="predicted"/>
<feature type="compositionally biased region" description="Low complexity" evidence="1">
    <location>
        <begin position="276"/>
        <end position="285"/>
    </location>
</feature>
<gene>
    <name evidence="3" type="ORF">I0C86_33615</name>
</gene>
<feature type="region of interest" description="Disordered" evidence="1">
    <location>
        <begin position="276"/>
        <end position="296"/>
    </location>
</feature>
<feature type="domain" description="Amidase" evidence="2">
    <location>
        <begin position="130"/>
        <end position="413"/>
    </location>
</feature>
<sequence length="589" mass="61060">MAAVVTSTSEPVDTFEPVDRTVDRRAFLARAAALAAAGTVGTAIALPGPAGAHGPVTISPASPIGPGSPGGHGGTVSHGGHGDPGRPNRALDRPEAYRRPRPEALADPTELTIAEAAWLIRAGKLSPEQLVEAYLARIGSYDGTYQAFNLVLADAALATARAATRRTHTGALHGIPLAIKDNYYTAGVPTTANSYLFQDFVPPFDATAVARLRAGGAIVLGKTQMGPLATTRATTPAGVITTVNAWTPTNPGTDPGGSSTGTATAVAGRMATAGTGTQTGGSITAPSNAQNLTGIKPTMGRVSLNGIIPLSYTRDHPGPLARDARDAAIMLTAMAGEDPADPRSQGLPAVPRLIEAATPVYAGKRVRLRWGTRIGVLPGYATGTSATALARQAFLAELAAISGATLVDVPLPDEWDLLGGNTFNNIRLPERSEPFMPYLRTDLRGFGVAVTSWLQGALLGGNEFLTGQRAKLLFLERVLDQLFDACDVVVQTSPVPFDILGLPEIAFPIGFSTAGVPIGTILGGLPYAEDRLLSVVAAYQEVTDWHWRRPADPPAPAAGARSARGTVAAAEPDESRGRLTADQVAELTQ</sequence>
<dbReference type="InterPro" id="IPR006311">
    <property type="entry name" value="TAT_signal"/>
</dbReference>
<dbReference type="SUPFAM" id="SSF75304">
    <property type="entry name" value="Amidase signature (AS) enzymes"/>
    <property type="match status" value="1"/>
</dbReference>
<keyword evidence="4" id="KW-1185">Reference proteome</keyword>
<dbReference type="PANTHER" id="PTHR42678:SF34">
    <property type="entry name" value="OS04G0183300 PROTEIN"/>
    <property type="match status" value="1"/>
</dbReference>
<dbReference type="InterPro" id="IPR023631">
    <property type="entry name" value="Amidase_dom"/>
</dbReference>
<evidence type="ECO:0000256" key="1">
    <source>
        <dbReference type="SAM" id="MobiDB-lite"/>
    </source>
</evidence>
<dbReference type="PANTHER" id="PTHR42678">
    <property type="entry name" value="AMIDASE"/>
    <property type="match status" value="1"/>
</dbReference>
<dbReference type="Gene3D" id="3.90.1300.10">
    <property type="entry name" value="Amidase signature (AS) domain"/>
    <property type="match status" value="1"/>
</dbReference>
<feature type="compositionally biased region" description="Gly residues" evidence="1">
    <location>
        <begin position="67"/>
        <end position="79"/>
    </location>
</feature>
<evidence type="ECO:0000259" key="2">
    <source>
        <dbReference type="Pfam" id="PF01425"/>
    </source>
</evidence>
<dbReference type="InterPro" id="IPR036928">
    <property type="entry name" value="AS_sf"/>
</dbReference>
<evidence type="ECO:0000313" key="3">
    <source>
        <dbReference type="EMBL" id="MBF9133836.1"/>
    </source>
</evidence>
<feature type="compositionally biased region" description="Basic and acidic residues" evidence="1">
    <location>
        <begin position="80"/>
        <end position="94"/>
    </location>
</feature>
<protein>
    <submittedName>
        <fullName evidence="3">Amidase</fullName>
    </submittedName>
</protein>
<accession>A0ABS0H5U2</accession>
<organism evidence="3 4">
    <name type="scientific">Plantactinospora alkalitolerans</name>
    <dbReference type="NCBI Taxonomy" id="2789879"/>
    <lineage>
        <taxon>Bacteria</taxon>
        <taxon>Bacillati</taxon>
        <taxon>Actinomycetota</taxon>
        <taxon>Actinomycetes</taxon>
        <taxon>Micromonosporales</taxon>
        <taxon>Micromonosporaceae</taxon>
        <taxon>Plantactinospora</taxon>
    </lineage>
</organism>
<comment type="caution">
    <text evidence="3">The sequence shown here is derived from an EMBL/GenBank/DDBJ whole genome shotgun (WGS) entry which is preliminary data.</text>
</comment>
<reference evidence="3 4" key="1">
    <citation type="submission" date="2020-11" db="EMBL/GenBank/DDBJ databases">
        <title>A novel isolate from a Black sea contaminated sediment with potential to produce alkanes: Plantactinospora alkalitolerans sp. nov.</title>
        <authorList>
            <person name="Carro L."/>
            <person name="Veyisoglu A."/>
            <person name="Guven K."/>
            <person name="Schumann P."/>
            <person name="Klenk H.-P."/>
            <person name="Sahin N."/>
        </authorList>
    </citation>
    <scope>NUCLEOTIDE SEQUENCE [LARGE SCALE GENOMIC DNA]</scope>
    <source>
        <strain evidence="3 4">S1510</strain>
    </source>
</reference>
<name>A0ABS0H5U2_9ACTN</name>
<dbReference type="Proteomes" id="UP000638560">
    <property type="component" value="Unassembled WGS sequence"/>
</dbReference>
<feature type="region of interest" description="Disordered" evidence="1">
    <location>
        <begin position="548"/>
        <end position="589"/>
    </location>
</feature>
<evidence type="ECO:0000313" key="4">
    <source>
        <dbReference type="Proteomes" id="UP000638560"/>
    </source>
</evidence>
<dbReference type="Pfam" id="PF01425">
    <property type="entry name" value="Amidase"/>
    <property type="match status" value="1"/>
</dbReference>
<dbReference type="EMBL" id="JADPUN010000297">
    <property type="protein sequence ID" value="MBF9133836.1"/>
    <property type="molecule type" value="Genomic_DNA"/>
</dbReference>
<dbReference type="PROSITE" id="PS51318">
    <property type="entry name" value="TAT"/>
    <property type="match status" value="1"/>
</dbReference>